<protein>
    <recommendedName>
        <fullName evidence="1">Xylose isomerase-like TIM barrel domain-containing protein</fullName>
    </recommendedName>
</protein>
<dbReference type="InterPro" id="IPR013022">
    <property type="entry name" value="Xyl_isomerase-like_TIM-brl"/>
</dbReference>
<sequence length="514" mass="60017">MRGIVGYTGFVGSNLLKSYKFDRLYNSKNLNEIINSEFEELFFTGLPAEKWKANKFPDVDTDNINKIKDVLRNVKVNKFILISTVDVYDETDKEYNEDYESDIFTHHTYGRNRLLFEKFVISQFTNHYIIRIPALFGYGLKKNIIYDLLNNNQVEKIPINSKFQWYYLNWLSDDIDRIIKDENRIINLFTEPLETINIISFFNYQTDIFTNKTGVSYNTKTKYHFSGYIRKKDECLSAIAEFINFSKIDKTNLRISNIYPKKISQKQFMSIVRLFGIKQIQIAPTTLTNGSWNLKAIDFSVLLDLNMTSLQSITYGLSYNIFSNPDPLLEHIKNIINFAYKHDIKILVFGCPKNRNKENPEIDMVFLDFDSIFIDFFRELGDYCKNKDVVICIEPNSKKYTNYLNNIKDAGEIVLEINNPNVKLMVDIGHLNVSDIQDIYNYKDIIANIDVSVEDMKPFINESISEIQELFKKSLTDIQYNGTINLEMLSNPEGNELKDLEESILNFISIYGKS</sequence>
<dbReference type="InterPro" id="IPR036237">
    <property type="entry name" value="Xyl_isomerase-like_sf"/>
</dbReference>
<dbReference type="InterPro" id="IPR036291">
    <property type="entry name" value="NAD(P)-bd_dom_sf"/>
</dbReference>
<evidence type="ECO:0000259" key="1">
    <source>
        <dbReference type="Pfam" id="PF01261"/>
    </source>
</evidence>
<dbReference type="EMBL" id="MN739120">
    <property type="protein sequence ID" value="QHS89828.1"/>
    <property type="molecule type" value="Genomic_DNA"/>
</dbReference>
<accession>A0A6C0BEJ8</accession>
<dbReference type="SUPFAM" id="SSF51658">
    <property type="entry name" value="Xylose isomerase-like"/>
    <property type="match status" value="1"/>
</dbReference>
<dbReference type="Gene3D" id="3.40.50.720">
    <property type="entry name" value="NAD(P)-binding Rossmann-like Domain"/>
    <property type="match status" value="1"/>
</dbReference>
<organism evidence="2">
    <name type="scientific">viral metagenome</name>
    <dbReference type="NCBI Taxonomy" id="1070528"/>
    <lineage>
        <taxon>unclassified sequences</taxon>
        <taxon>metagenomes</taxon>
        <taxon>organismal metagenomes</taxon>
    </lineage>
</organism>
<feature type="domain" description="Xylose isomerase-like TIM barrel" evidence="1">
    <location>
        <begin position="329"/>
        <end position="491"/>
    </location>
</feature>
<evidence type="ECO:0000313" key="2">
    <source>
        <dbReference type="EMBL" id="QHS89828.1"/>
    </source>
</evidence>
<name>A0A6C0BEJ8_9ZZZZ</name>
<reference evidence="2" key="1">
    <citation type="journal article" date="2020" name="Nature">
        <title>Giant virus diversity and host interactions through global metagenomics.</title>
        <authorList>
            <person name="Schulz F."/>
            <person name="Roux S."/>
            <person name="Paez-Espino D."/>
            <person name="Jungbluth S."/>
            <person name="Walsh D.A."/>
            <person name="Denef V.J."/>
            <person name="McMahon K.D."/>
            <person name="Konstantinidis K.T."/>
            <person name="Eloe-Fadrosh E.A."/>
            <person name="Kyrpides N.C."/>
            <person name="Woyke T."/>
        </authorList>
    </citation>
    <scope>NUCLEOTIDE SEQUENCE</scope>
    <source>
        <strain evidence="2">GVMAG-M-3300010160-4</strain>
    </source>
</reference>
<proteinExistence type="predicted"/>
<dbReference type="Pfam" id="PF01261">
    <property type="entry name" value="AP_endonuc_2"/>
    <property type="match status" value="1"/>
</dbReference>
<dbReference type="Gene3D" id="3.20.20.150">
    <property type="entry name" value="Divalent-metal-dependent TIM barrel enzymes"/>
    <property type="match status" value="1"/>
</dbReference>
<dbReference type="AlphaFoldDB" id="A0A6C0BEJ8"/>
<dbReference type="SUPFAM" id="SSF51735">
    <property type="entry name" value="NAD(P)-binding Rossmann-fold domains"/>
    <property type="match status" value="1"/>
</dbReference>